<accession>A0A0A8L9X4</accession>
<keyword evidence="7" id="KW-0067">ATP-binding</keyword>
<organism evidence="12 13">
    <name type="scientific">Kluyveromyces dobzhanskii CBS 2104</name>
    <dbReference type="NCBI Taxonomy" id="1427455"/>
    <lineage>
        <taxon>Eukaryota</taxon>
        <taxon>Fungi</taxon>
        <taxon>Dikarya</taxon>
        <taxon>Ascomycota</taxon>
        <taxon>Saccharomycotina</taxon>
        <taxon>Saccharomycetes</taxon>
        <taxon>Saccharomycetales</taxon>
        <taxon>Saccharomycetaceae</taxon>
        <taxon>Kluyveromyces</taxon>
    </lineage>
</organism>
<dbReference type="GO" id="GO:0005634">
    <property type="term" value="C:nucleus"/>
    <property type="evidence" value="ECO:0007669"/>
    <property type="project" value="UniProtKB-SubCell"/>
</dbReference>
<evidence type="ECO:0000256" key="5">
    <source>
        <dbReference type="ARBA" id="ARBA00022454"/>
    </source>
</evidence>
<evidence type="ECO:0000256" key="9">
    <source>
        <dbReference type="ARBA" id="ARBA00023242"/>
    </source>
</evidence>
<dbReference type="FunFam" id="3.40.50.300:FF:001301">
    <property type="entry name" value="Structural maintenance of chromosomes 5"/>
    <property type="match status" value="1"/>
</dbReference>
<dbReference type="Proteomes" id="UP000031516">
    <property type="component" value="Unassembled WGS sequence"/>
</dbReference>
<keyword evidence="8 10" id="KW-0175">Coiled coil</keyword>
<evidence type="ECO:0000256" key="7">
    <source>
        <dbReference type="ARBA" id="ARBA00022840"/>
    </source>
</evidence>
<dbReference type="SMART" id="SM00382">
    <property type="entry name" value="AAA"/>
    <property type="match status" value="1"/>
</dbReference>
<feature type="coiled-coil region" evidence="10">
    <location>
        <begin position="734"/>
        <end position="776"/>
    </location>
</feature>
<evidence type="ECO:0000259" key="11">
    <source>
        <dbReference type="SMART" id="SM00382"/>
    </source>
</evidence>
<feature type="domain" description="AAA+ ATPase" evidence="11">
    <location>
        <begin position="72"/>
        <end position="447"/>
    </location>
</feature>
<dbReference type="Gene3D" id="3.40.50.300">
    <property type="entry name" value="P-loop containing nucleotide triphosphate hydrolases"/>
    <property type="match status" value="2"/>
</dbReference>
<dbReference type="SUPFAM" id="SSF52540">
    <property type="entry name" value="P-loop containing nucleoside triphosphate hydrolases"/>
    <property type="match status" value="2"/>
</dbReference>
<keyword evidence="13" id="KW-1185">Reference proteome</keyword>
<dbReference type="PANTHER" id="PTHR45916">
    <property type="entry name" value="STRUCTURAL MAINTENANCE OF CHROMOSOMES PROTEIN 5"/>
    <property type="match status" value="1"/>
</dbReference>
<evidence type="ECO:0000313" key="12">
    <source>
        <dbReference type="EMBL" id="CDO95694.1"/>
    </source>
</evidence>
<evidence type="ECO:0000256" key="6">
    <source>
        <dbReference type="ARBA" id="ARBA00022741"/>
    </source>
</evidence>
<feature type="coiled-coil region" evidence="10">
    <location>
        <begin position="221"/>
        <end position="315"/>
    </location>
</feature>
<dbReference type="InterPro" id="IPR003593">
    <property type="entry name" value="AAA+_ATPase"/>
</dbReference>
<dbReference type="Pfam" id="PF02463">
    <property type="entry name" value="SMC_N"/>
    <property type="match status" value="1"/>
</dbReference>
<keyword evidence="6" id="KW-0547">Nucleotide-binding</keyword>
<feature type="coiled-coil region" evidence="10">
    <location>
        <begin position="379"/>
        <end position="438"/>
    </location>
</feature>
<reference evidence="12 13" key="1">
    <citation type="submission" date="2014-03" db="EMBL/GenBank/DDBJ databases">
        <title>The genome of Kluyveromyces dobzhanskii.</title>
        <authorList>
            <person name="Nystedt B."/>
            <person name="Astrom S."/>
        </authorList>
    </citation>
    <scope>NUCLEOTIDE SEQUENCE [LARGE SCALE GENOMIC DNA]</scope>
    <source>
        <strain evidence="12 13">CBS 2104</strain>
    </source>
</reference>
<dbReference type="GO" id="GO:0005524">
    <property type="term" value="F:ATP binding"/>
    <property type="evidence" value="ECO:0007669"/>
    <property type="project" value="UniProtKB-KW"/>
</dbReference>
<dbReference type="GO" id="GO:0007059">
    <property type="term" value="P:chromosome segregation"/>
    <property type="evidence" value="ECO:0007669"/>
    <property type="project" value="UniProtKB-ARBA"/>
</dbReference>
<evidence type="ECO:0000256" key="2">
    <source>
        <dbReference type="ARBA" id="ARBA00004286"/>
    </source>
</evidence>
<protein>
    <recommendedName>
        <fullName evidence="4">Structural maintenance of chromosomes protein 5</fullName>
    </recommendedName>
</protein>
<dbReference type="PANTHER" id="PTHR45916:SF1">
    <property type="entry name" value="STRUCTURAL MAINTENANCE OF CHROMOSOMES PROTEIN 5"/>
    <property type="match status" value="1"/>
</dbReference>
<comment type="subcellular location">
    <subcellularLocation>
        <location evidence="2">Chromosome</location>
    </subcellularLocation>
    <subcellularLocation>
        <location evidence="1">Nucleus</location>
    </subcellularLocation>
</comment>
<dbReference type="InterPro" id="IPR027417">
    <property type="entry name" value="P-loop_NTPase"/>
</dbReference>
<evidence type="ECO:0000256" key="8">
    <source>
        <dbReference type="ARBA" id="ARBA00023054"/>
    </source>
</evidence>
<evidence type="ECO:0000256" key="4">
    <source>
        <dbReference type="ARBA" id="ARBA00018687"/>
    </source>
</evidence>
<dbReference type="GO" id="GO:0030915">
    <property type="term" value="C:Smc5-Smc6 complex"/>
    <property type="evidence" value="ECO:0007669"/>
    <property type="project" value="UniProtKB-ARBA"/>
</dbReference>
<sequence length="1111" mass="128559">MTTVVNFEDYVDHEPGTHRSEGINDPSTDEKNLTTKRLRIQHSNLDEFQPGAVIKLKLTNFVTYALTEFHLSPSLNMIIGPNGSGKSTFVCAICLGLGGKPEYIGRSKKVEEYIKNGTEEGSIEITLRNSKALEHSDFDMINQNDEVVHVKRVLALEKRRSKYFINNRLATEDIVRRMVQKLNIQLDNLCQFLSQERVEEFARLKPDTLLCETIRSIEAGLLQKLSQLKSLQAESSEQQKELDNNETKLTELSSKRGDLETQVDALERYEEKARELDIHQKLLNYAYLKEHREQHQALKNKRKTLLKEIKVMQKEMTPYNDLGVQLSKDERSCKSEIEDLSRKRYSSKSAFNKCTEELQNTSKHLSECKSKVTFLTTRNKTLKEDIKLNEERIKSVKQEKEKVVLGDPEDIRRVDENLRAISTKRDSLREEIAGLESKRLEIPNRISTKTRDLNEKRRLLSSNVNLNLLDKLAGRNNTVFAKLKNAILYVRSNEETKGKIFEPPILSISANDAIYAAYLHSCVDFHTSTALTMINRHAYDTFSTELVHKFNVNIRELSNQPIEPPMSREELRRFGFEGYLIDFIKGDENVLKMLCQQQKIHMIPVTKRPLSVRDLELLKKADKNGRIMFPKFIEGSHIHNISRSDYGKRQIYSKSASIRMSTEFYKGSAMGAADIESINLSIKHHARELSKLEVDLATIIEEMKNKDIELTDLRHVKDNLKTQRDELDSGTRLLKQYDLKILRYQRRIDDNNEKLTVDLRESINVAKNKLQEAHEKERKALLRLYPITKQLQEHDIELATKNIKLLDISTKIDSISQICKSMEQECNLKKEEFSDVSQEYENTKDTEELKRSTNEIKSYTEEEKDILNDIAMNYNEENRFNPDYIQSVIDRLSSELSMIDNNTSVIDILKQTKASILSLEKIIPLQRAKIVSIKQNILEIKNELEPRLDQIVTQISEKFSDLFRYVGSAGQVELVKPDSFVDWCIRIKVKFRDNSELQQLNPHVQSGGERAVSTVLYMIALQQFTSSPFRVVDEINQGMDQTNERIVHRIMVENACAEHTSQYFLITPKLLSNLFYHDRMRIHCVFAGSWIPNPETDPERAHFGEATSYIL</sequence>
<evidence type="ECO:0000256" key="1">
    <source>
        <dbReference type="ARBA" id="ARBA00004123"/>
    </source>
</evidence>
<name>A0A0A8L9X4_9SACH</name>
<comment type="caution">
    <text evidence="12">The sequence shown here is derived from an EMBL/GenBank/DDBJ whole genome shotgun (WGS) entry which is preliminary data.</text>
</comment>
<evidence type="ECO:0000256" key="3">
    <source>
        <dbReference type="ARBA" id="ARBA00010171"/>
    </source>
</evidence>
<dbReference type="EMBL" id="CCBQ010000045">
    <property type="protein sequence ID" value="CDO95694.1"/>
    <property type="molecule type" value="Genomic_DNA"/>
</dbReference>
<dbReference type="GO" id="GO:0000724">
    <property type="term" value="P:double-strand break repair via homologous recombination"/>
    <property type="evidence" value="ECO:0007669"/>
    <property type="project" value="TreeGrafter"/>
</dbReference>
<evidence type="ECO:0000313" key="13">
    <source>
        <dbReference type="Proteomes" id="UP000031516"/>
    </source>
</evidence>
<keyword evidence="9" id="KW-0539">Nucleus</keyword>
<dbReference type="GO" id="GO:0003697">
    <property type="term" value="F:single-stranded DNA binding"/>
    <property type="evidence" value="ECO:0007669"/>
    <property type="project" value="TreeGrafter"/>
</dbReference>
<comment type="similarity">
    <text evidence="3">Belongs to the SMC family. SMC5 subfamily.</text>
</comment>
<evidence type="ECO:0000256" key="10">
    <source>
        <dbReference type="SAM" id="Coils"/>
    </source>
</evidence>
<proteinExistence type="inferred from homology"/>
<dbReference type="AlphaFoldDB" id="A0A0A8L9X4"/>
<feature type="coiled-coil region" evidence="10">
    <location>
        <begin position="842"/>
        <end position="869"/>
    </location>
</feature>
<keyword evidence="5" id="KW-0158">Chromosome</keyword>
<dbReference type="InterPro" id="IPR003395">
    <property type="entry name" value="RecF/RecN/SMC_N"/>
</dbReference>
<dbReference type="OrthoDB" id="10254973at2759"/>
<gene>
    <name evidence="12" type="ORF">KLDO_g3926</name>
</gene>